<protein>
    <recommendedName>
        <fullName evidence="2">RAD3-like helicase DEAD domain-containing protein</fullName>
    </recommendedName>
</protein>
<gene>
    <name evidence="3" type="ORF">Ahy_A09g044171</name>
</gene>
<dbReference type="AlphaFoldDB" id="A0A445BJN1"/>
<dbReference type="GO" id="GO:0003677">
    <property type="term" value="F:DNA binding"/>
    <property type="evidence" value="ECO:0007669"/>
    <property type="project" value="InterPro"/>
</dbReference>
<evidence type="ECO:0000313" key="3">
    <source>
        <dbReference type="EMBL" id="RYR38883.1"/>
    </source>
</evidence>
<comment type="caution">
    <text evidence="3">The sequence shown here is derived from an EMBL/GenBank/DDBJ whole genome shotgun (WGS) entry which is preliminary data.</text>
</comment>
<dbReference type="Proteomes" id="UP000289738">
    <property type="component" value="Chromosome A09"/>
</dbReference>
<dbReference type="InterPro" id="IPR010614">
    <property type="entry name" value="RAD3-like_helicase_DEAD"/>
</dbReference>
<sequence length="394" mass="43893">MVVCASSSFKNHNFFFLELGASVPGIHLLHRAPVAVRRALSHHRLRLVVADFSNPPPSSELCSSSGLCLRHDSTPYSQTAQKKNPSPFQFPSFEFREQKLNQEKNLRLRRWFQHAAQTFVKISFFRAVSYLTFVVTPFFIVFAVIWAVYHRASFAWIGQDILPPSCHAGYHTDNYSFSDCTDTESQGNQIDCYCFVNSIDITNGYSIACDNPGLQKLSLLNLEGCLVTAACLDSLAGRSKSSSSSPTASLLSSASLVRDFTTVDKNSVSAIFSCTELNGHDTGDQSSDGSIIGETSNLLYEEDGTFSPKIDFDDEDLDDDGIEPTTREKIDSYKGEGMRYLNEDPWILKILQTYYGSRSMVVRADLLVLPYQSLLSKSSREALGLKLKSNIDNR</sequence>
<feature type="transmembrane region" description="Helical" evidence="1">
    <location>
        <begin position="127"/>
        <end position="149"/>
    </location>
</feature>
<keyword evidence="1" id="KW-1133">Transmembrane helix</keyword>
<dbReference type="GO" id="GO:0003678">
    <property type="term" value="F:DNA helicase activity"/>
    <property type="evidence" value="ECO:0007669"/>
    <property type="project" value="InterPro"/>
</dbReference>
<name>A0A445BJN1_ARAHY</name>
<reference evidence="3 4" key="1">
    <citation type="submission" date="2019-01" db="EMBL/GenBank/DDBJ databases">
        <title>Sequencing of cultivated peanut Arachis hypogaea provides insights into genome evolution and oil improvement.</title>
        <authorList>
            <person name="Chen X."/>
        </authorList>
    </citation>
    <scope>NUCLEOTIDE SEQUENCE [LARGE SCALE GENOMIC DNA]</scope>
    <source>
        <strain evidence="4">cv. Fuhuasheng</strain>
        <tissue evidence="3">Leaves</tissue>
    </source>
</reference>
<dbReference type="Pfam" id="PF06733">
    <property type="entry name" value="DEAD_2"/>
    <property type="match status" value="1"/>
</dbReference>
<organism evidence="3 4">
    <name type="scientific">Arachis hypogaea</name>
    <name type="common">Peanut</name>
    <dbReference type="NCBI Taxonomy" id="3818"/>
    <lineage>
        <taxon>Eukaryota</taxon>
        <taxon>Viridiplantae</taxon>
        <taxon>Streptophyta</taxon>
        <taxon>Embryophyta</taxon>
        <taxon>Tracheophyta</taxon>
        <taxon>Spermatophyta</taxon>
        <taxon>Magnoliopsida</taxon>
        <taxon>eudicotyledons</taxon>
        <taxon>Gunneridae</taxon>
        <taxon>Pentapetalae</taxon>
        <taxon>rosids</taxon>
        <taxon>fabids</taxon>
        <taxon>Fabales</taxon>
        <taxon>Fabaceae</taxon>
        <taxon>Papilionoideae</taxon>
        <taxon>50 kb inversion clade</taxon>
        <taxon>dalbergioids sensu lato</taxon>
        <taxon>Dalbergieae</taxon>
        <taxon>Pterocarpus clade</taxon>
        <taxon>Arachis</taxon>
    </lineage>
</organism>
<keyword evidence="1" id="KW-0812">Transmembrane</keyword>
<dbReference type="EMBL" id="SDMP01000009">
    <property type="protein sequence ID" value="RYR38883.1"/>
    <property type="molecule type" value="Genomic_DNA"/>
</dbReference>
<keyword evidence="4" id="KW-1185">Reference proteome</keyword>
<dbReference type="Gene3D" id="3.40.50.300">
    <property type="entry name" value="P-loop containing nucleotide triphosphate hydrolases"/>
    <property type="match status" value="1"/>
</dbReference>
<dbReference type="STRING" id="3818.A0A445BJN1"/>
<accession>A0A445BJN1</accession>
<proteinExistence type="predicted"/>
<evidence type="ECO:0000259" key="2">
    <source>
        <dbReference type="Pfam" id="PF06733"/>
    </source>
</evidence>
<feature type="domain" description="RAD3-like helicase DEAD" evidence="2">
    <location>
        <begin position="353"/>
        <end position="391"/>
    </location>
</feature>
<evidence type="ECO:0000313" key="4">
    <source>
        <dbReference type="Proteomes" id="UP000289738"/>
    </source>
</evidence>
<dbReference type="InterPro" id="IPR027417">
    <property type="entry name" value="P-loop_NTPase"/>
</dbReference>
<evidence type="ECO:0000256" key="1">
    <source>
        <dbReference type="SAM" id="Phobius"/>
    </source>
</evidence>
<dbReference type="GO" id="GO:0005524">
    <property type="term" value="F:ATP binding"/>
    <property type="evidence" value="ECO:0007669"/>
    <property type="project" value="InterPro"/>
</dbReference>
<keyword evidence="1" id="KW-0472">Membrane</keyword>